<dbReference type="EMBL" id="JASMQC010000029">
    <property type="protein sequence ID" value="KAK1932437.1"/>
    <property type="molecule type" value="Genomic_DNA"/>
</dbReference>
<keyword evidence="2" id="KW-1185">Reference proteome</keyword>
<evidence type="ECO:0000313" key="2">
    <source>
        <dbReference type="Proteomes" id="UP001259832"/>
    </source>
</evidence>
<gene>
    <name evidence="1" type="ORF">P3T76_012021</name>
</gene>
<evidence type="ECO:0000313" key="1">
    <source>
        <dbReference type="EMBL" id="KAK1932437.1"/>
    </source>
</evidence>
<comment type="caution">
    <text evidence="1">The sequence shown here is derived from an EMBL/GenBank/DDBJ whole genome shotgun (WGS) entry which is preliminary data.</text>
</comment>
<name>A0AAD9LE40_9STRA</name>
<dbReference type="AlphaFoldDB" id="A0AAD9LE40"/>
<proteinExistence type="predicted"/>
<sequence length="252" mass="28312">MLVGLKDKKLQEAKRFITARSQGLDPCATYNQEEQNNSPGENFCQVIFENRAIHGASARDVFNAFIDVAQNAEIIISEMFGSITIRENNEADTREISQMRLVTSTSQGTLVESNTVMFSEFVEANGESCGLVVADFVDSDELYPYKPEERVRRDTTTVFMVRSFKKKRSGTKAKVISATLDDDELMVVGTRWTCTKIRRNDMNLSADVLRELQESTVSFGDTMKKCIQQRLGMTGIFDPKKATLRGDSSKVQ</sequence>
<reference evidence="1" key="1">
    <citation type="submission" date="2023-08" db="EMBL/GenBank/DDBJ databases">
        <title>Reference Genome Resource for the Citrus Pathogen Phytophthora citrophthora.</title>
        <authorList>
            <person name="Moller H."/>
            <person name="Coetzee B."/>
            <person name="Rose L.J."/>
            <person name="Van Niekerk J.M."/>
        </authorList>
    </citation>
    <scope>NUCLEOTIDE SEQUENCE</scope>
    <source>
        <strain evidence="1">STE-U-9442</strain>
    </source>
</reference>
<organism evidence="1 2">
    <name type="scientific">Phytophthora citrophthora</name>
    <dbReference type="NCBI Taxonomy" id="4793"/>
    <lineage>
        <taxon>Eukaryota</taxon>
        <taxon>Sar</taxon>
        <taxon>Stramenopiles</taxon>
        <taxon>Oomycota</taxon>
        <taxon>Peronosporomycetes</taxon>
        <taxon>Peronosporales</taxon>
        <taxon>Peronosporaceae</taxon>
        <taxon>Phytophthora</taxon>
    </lineage>
</organism>
<accession>A0AAD9LE40</accession>
<protein>
    <submittedName>
        <fullName evidence="1">Uncharacterized protein</fullName>
    </submittedName>
</protein>
<dbReference type="Proteomes" id="UP001259832">
    <property type="component" value="Unassembled WGS sequence"/>
</dbReference>